<evidence type="ECO:0000313" key="3">
    <source>
        <dbReference type="Proteomes" id="UP000321832"/>
    </source>
</evidence>
<name>A0A5C6TQ39_9BURK</name>
<accession>A0A5C6TQ39</accession>
<keyword evidence="3" id="KW-1185">Reference proteome</keyword>
<dbReference type="AlphaFoldDB" id="A0A5C6TQ39"/>
<comment type="caution">
    <text evidence="2">The sequence shown here is derived from an EMBL/GenBank/DDBJ whole genome shotgun (WGS) entry which is preliminary data.</text>
</comment>
<reference evidence="2 3" key="1">
    <citation type="submission" date="2019-08" db="EMBL/GenBank/DDBJ databases">
        <authorList>
            <person name="Khan S.A."/>
            <person name="Jeon C.O."/>
            <person name="Jeong S.E."/>
        </authorList>
    </citation>
    <scope>NUCLEOTIDE SEQUENCE [LARGE SCALE GENOMIC DNA]</scope>
    <source>
        <strain evidence="3">IMCC1728</strain>
    </source>
</reference>
<proteinExistence type="predicted"/>
<evidence type="ECO:0000313" key="2">
    <source>
        <dbReference type="EMBL" id="TXC62035.1"/>
    </source>
</evidence>
<dbReference type="Proteomes" id="UP000321832">
    <property type="component" value="Unassembled WGS sequence"/>
</dbReference>
<organism evidence="2 3">
    <name type="scientific">Piscinibacter aquaticus</name>
    <dbReference type="NCBI Taxonomy" id="392597"/>
    <lineage>
        <taxon>Bacteria</taxon>
        <taxon>Pseudomonadati</taxon>
        <taxon>Pseudomonadota</taxon>
        <taxon>Betaproteobacteria</taxon>
        <taxon>Burkholderiales</taxon>
        <taxon>Sphaerotilaceae</taxon>
        <taxon>Piscinibacter</taxon>
    </lineage>
</organism>
<dbReference type="EMBL" id="VOPW01000003">
    <property type="protein sequence ID" value="TXC62035.1"/>
    <property type="molecule type" value="Genomic_DNA"/>
</dbReference>
<protein>
    <submittedName>
        <fullName evidence="2">Uncharacterized protein</fullName>
    </submittedName>
</protein>
<gene>
    <name evidence="2" type="ORF">FSC37_22810</name>
</gene>
<feature type="compositionally biased region" description="Basic residues" evidence="1">
    <location>
        <begin position="225"/>
        <end position="235"/>
    </location>
</feature>
<feature type="region of interest" description="Disordered" evidence="1">
    <location>
        <begin position="216"/>
        <end position="235"/>
    </location>
</feature>
<evidence type="ECO:0000256" key="1">
    <source>
        <dbReference type="SAM" id="MobiDB-lite"/>
    </source>
</evidence>
<sequence length="235" mass="25213">MLTLGRARATRYELPRPIRGLGAQQPIWWTDVDGRVSEIGTLSFIAGEQVCIADSAYFAAGPSRELPWALSPLRAQGFLGRLHAQHPPGAGLEGDPERWSLESTLYSALFLHDASGAITLGRASATRPQHEPMPRSGKALRAALDAVAQDVARTLPAGSSAGGEQPKFLAVLQGERSTPGELQHVIVKFTPPHDTPFRPALARLVAGRALASQCWRATASPRPARASRPRNRAPT</sequence>